<feature type="compositionally biased region" description="Polar residues" evidence="4">
    <location>
        <begin position="559"/>
        <end position="576"/>
    </location>
</feature>
<dbReference type="InterPro" id="IPR011009">
    <property type="entry name" value="Kinase-like_dom_sf"/>
</dbReference>
<keyword evidence="7" id="KW-1185">Reference proteome</keyword>
<evidence type="ECO:0000313" key="6">
    <source>
        <dbReference type="EMBL" id="KAK6628002.1"/>
    </source>
</evidence>
<feature type="compositionally biased region" description="Basic and acidic residues" evidence="4">
    <location>
        <begin position="329"/>
        <end position="342"/>
    </location>
</feature>
<evidence type="ECO:0000256" key="2">
    <source>
        <dbReference type="ARBA" id="ARBA00022840"/>
    </source>
</evidence>
<keyword evidence="1 3" id="KW-0547">Nucleotide-binding</keyword>
<dbReference type="InterPro" id="IPR008271">
    <property type="entry name" value="Ser/Thr_kinase_AS"/>
</dbReference>
<dbReference type="InterPro" id="IPR000719">
    <property type="entry name" value="Prot_kinase_dom"/>
</dbReference>
<feature type="region of interest" description="Disordered" evidence="4">
    <location>
        <begin position="467"/>
        <end position="489"/>
    </location>
</feature>
<reference evidence="6 7" key="1">
    <citation type="submission" date="2023-09" db="EMBL/GenBank/DDBJ databases">
        <title>Genomes of two closely related lineages of the louse Polyplax serrata with different host specificities.</title>
        <authorList>
            <person name="Martinu J."/>
            <person name="Tarabai H."/>
            <person name="Stefka J."/>
            <person name="Hypsa V."/>
        </authorList>
    </citation>
    <scope>NUCLEOTIDE SEQUENCE [LARGE SCALE GENOMIC DNA]</scope>
    <source>
        <strain evidence="6">98ZLc_SE</strain>
    </source>
</reference>
<feature type="region of interest" description="Disordered" evidence="4">
    <location>
        <begin position="559"/>
        <end position="581"/>
    </location>
</feature>
<feature type="region of interest" description="Disordered" evidence="4">
    <location>
        <begin position="325"/>
        <end position="346"/>
    </location>
</feature>
<sequence length="621" mass="70914">MEKYENIGVVGEGSYGLVMKCRHRETGQLVAIKKFIETEEDMTVRKMALREIRMLKKLRHENLVNMIEVFRRKKRFYLVFEYMDHTILDELEAVDGGLGEDKSREHIFQIIRAIDFCHQNHIIHRDVKPENVLVSSLGVIKLCDFGFARMLSANGEIYTDYVATRWYRAPELLVGDTKYGKEVDIWAIGCLFAEMMAGDPLFPGDSDIDQLFQIMKIMGKLSMKHQQLVAKNPVFKGLKRPCDDGGKPLNKIFPTWSALSIDFLSCCLKMDPHVRPSSSELLKHHFIIKDNFAERFLPELRQRIVEEFQCNPLLRKYQSAILLGSAPRRSRDSSEKESEQRKLSVRRSSFVDPPRWRIHLINENGQSDSRRPSVEVNGSTSTRRKISGKMEEEEESENRIFPCSYGGSNQTGETTAREILIDVQPSSPEPFQSLQSFSQGLQTPVRNNEFCTNTSVQSNFHILPPSRNTLSFGSDRTKRSPLPTSTGRDSVYMSKTLQTSINPNLLPFAPRTQLIRRLDRPPGGLFLDTSVLGNLGEPTTPLSWHCRRNASREGIQWRNNKSDFSLPNVPGASNSPLKGAKKKLTTISLNPTDSYLSPRFSTMRPPSESSRPRFNSNYHYT</sequence>
<evidence type="ECO:0000259" key="5">
    <source>
        <dbReference type="PROSITE" id="PS50011"/>
    </source>
</evidence>
<organism evidence="6 7">
    <name type="scientific">Polyplax serrata</name>
    <name type="common">Common mouse louse</name>
    <dbReference type="NCBI Taxonomy" id="468196"/>
    <lineage>
        <taxon>Eukaryota</taxon>
        <taxon>Metazoa</taxon>
        <taxon>Ecdysozoa</taxon>
        <taxon>Arthropoda</taxon>
        <taxon>Hexapoda</taxon>
        <taxon>Insecta</taxon>
        <taxon>Pterygota</taxon>
        <taxon>Neoptera</taxon>
        <taxon>Paraneoptera</taxon>
        <taxon>Psocodea</taxon>
        <taxon>Troctomorpha</taxon>
        <taxon>Phthiraptera</taxon>
        <taxon>Anoplura</taxon>
        <taxon>Polyplacidae</taxon>
        <taxon>Polyplax</taxon>
    </lineage>
</organism>
<protein>
    <recommendedName>
        <fullName evidence="5">Protein kinase domain-containing protein</fullName>
    </recommendedName>
</protein>
<dbReference type="InterPro" id="IPR017441">
    <property type="entry name" value="Protein_kinase_ATP_BS"/>
</dbReference>
<feature type="region of interest" description="Disordered" evidence="4">
    <location>
        <begin position="595"/>
        <end position="621"/>
    </location>
</feature>
<evidence type="ECO:0000256" key="4">
    <source>
        <dbReference type="SAM" id="MobiDB-lite"/>
    </source>
</evidence>
<dbReference type="Pfam" id="PF00069">
    <property type="entry name" value="Pkinase"/>
    <property type="match status" value="1"/>
</dbReference>
<dbReference type="SMART" id="SM00220">
    <property type="entry name" value="S_TKc"/>
    <property type="match status" value="1"/>
</dbReference>
<evidence type="ECO:0000313" key="7">
    <source>
        <dbReference type="Proteomes" id="UP001359485"/>
    </source>
</evidence>
<evidence type="ECO:0000256" key="1">
    <source>
        <dbReference type="ARBA" id="ARBA00022741"/>
    </source>
</evidence>
<dbReference type="EMBL" id="JAWJWF010000045">
    <property type="protein sequence ID" value="KAK6628002.1"/>
    <property type="molecule type" value="Genomic_DNA"/>
</dbReference>
<feature type="domain" description="Protein kinase" evidence="5">
    <location>
        <begin position="4"/>
        <end position="287"/>
    </location>
</feature>
<proteinExistence type="predicted"/>
<evidence type="ECO:0000256" key="3">
    <source>
        <dbReference type="PROSITE-ProRule" id="PRU10141"/>
    </source>
</evidence>
<accession>A0ABR1AVN9</accession>
<dbReference type="PROSITE" id="PS00108">
    <property type="entry name" value="PROTEIN_KINASE_ST"/>
    <property type="match status" value="1"/>
</dbReference>
<dbReference type="Proteomes" id="UP001359485">
    <property type="component" value="Unassembled WGS sequence"/>
</dbReference>
<comment type="caution">
    <text evidence="6">The sequence shown here is derived from an EMBL/GenBank/DDBJ whole genome shotgun (WGS) entry which is preliminary data.</text>
</comment>
<feature type="binding site" evidence="3">
    <location>
        <position position="34"/>
    </location>
    <ligand>
        <name>ATP</name>
        <dbReference type="ChEBI" id="CHEBI:30616"/>
    </ligand>
</feature>
<keyword evidence="2 3" id="KW-0067">ATP-binding</keyword>
<dbReference type="PROSITE" id="PS50011">
    <property type="entry name" value="PROTEIN_KINASE_DOM"/>
    <property type="match status" value="1"/>
</dbReference>
<dbReference type="Gene3D" id="1.10.510.10">
    <property type="entry name" value="Transferase(Phosphotransferase) domain 1"/>
    <property type="match status" value="1"/>
</dbReference>
<dbReference type="Gene3D" id="3.30.200.20">
    <property type="entry name" value="Phosphorylase Kinase, domain 1"/>
    <property type="match status" value="1"/>
</dbReference>
<name>A0ABR1AVN9_POLSC</name>
<dbReference type="PANTHER" id="PTHR24055">
    <property type="entry name" value="MITOGEN-ACTIVATED PROTEIN KINASE"/>
    <property type="match status" value="1"/>
</dbReference>
<feature type="compositionally biased region" description="Polar residues" evidence="4">
    <location>
        <begin position="607"/>
        <end position="621"/>
    </location>
</feature>
<dbReference type="InterPro" id="IPR050117">
    <property type="entry name" value="MAPK"/>
</dbReference>
<gene>
    <name evidence="6" type="ORF">RUM44_010484</name>
</gene>
<feature type="region of interest" description="Disordered" evidence="4">
    <location>
        <begin position="361"/>
        <end position="408"/>
    </location>
</feature>
<dbReference type="SUPFAM" id="SSF56112">
    <property type="entry name" value="Protein kinase-like (PK-like)"/>
    <property type="match status" value="1"/>
</dbReference>
<dbReference type="PROSITE" id="PS00107">
    <property type="entry name" value="PROTEIN_KINASE_ATP"/>
    <property type="match status" value="1"/>
</dbReference>